<comment type="caution">
    <text evidence="2">The sequence shown here is derived from an EMBL/GenBank/DDBJ whole genome shotgun (WGS) entry which is preliminary data.</text>
</comment>
<dbReference type="Pfam" id="PF18803">
    <property type="entry name" value="CxC2"/>
    <property type="match status" value="1"/>
</dbReference>
<dbReference type="InterPro" id="IPR041457">
    <property type="entry name" value="CxC2_KDZ-assoc"/>
</dbReference>
<proteinExistence type="predicted"/>
<feature type="non-terminal residue" evidence="2">
    <location>
        <position position="1"/>
    </location>
</feature>
<gene>
    <name evidence="2" type="ORF">B0H16DRAFT_1351007</name>
</gene>
<evidence type="ECO:0000313" key="2">
    <source>
        <dbReference type="EMBL" id="KAJ7695523.1"/>
    </source>
</evidence>
<dbReference type="Proteomes" id="UP001215598">
    <property type="component" value="Unassembled WGS sequence"/>
</dbReference>
<dbReference type="AlphaFoldDB" id="A0AAD7GHR4"/>
<keyword evidence="3" id="KW-1185">Reference proteome</keyword>
<name>A0AAD7GHR4_9AGAR</name>
<sequence length="296" mass="33340">QWSGDFWIDRTLKSLGAIYQLGHQGGPCPTPNATVWSMVVLDTTGIHQIKYRRCGCDRADHLNQELARNAWFPASATDPDTCATFKVLDTFRLLNVVGNVNTHGFVTVLERLTSGIAATGVTKVPDRYKAFLRMSRQYPFLNRTKVAVRPYDPQGLVATKEGECIVNCWGCPYDGRNLAPGWRDIEPKYRYLYRLIVAIDANFKLKNLIRTNERDDPSLGPGWGAFVEPTKYKEHLKNYIAEADVSHRVYYILVPPSTSARARSAHVLCLPRCDADCGSVNCLTRGGYSQVVFYRI</sequence>
<dbReference type="EMBL" id="JARKIB010000655">
    <property type="protein sequence ID" value="KAJ7695523.1"/>
    <property type="molecule type" value="Genomic_DNA"/>
</dbReference>
<accession>A0AAD7GHR4</accession>
<evidence type="ECO:0000259" key="1">
    <source>
        <dbReference type="Pfam" id="PF18803"/>
    </source>
</evidence>
<organism evidence="2 3">
    <name type="scientific">Mycena metata</name>
    <dbReference type="NCBI Taxonomy" id="1033252"/>
    <lineage>
        <taxon>Eukaryota</taxon>
        <taxon>Fungi</taxon>
        <taxon>Dikarya</taxon>
        <taxon>Basidiomycota</taxon>
        <taxon>Agaricomycotina</taxon>
        <taxon>Agaricomycetes</taxon>
        <taxon>Agaricomycetidae</taxon>
        <taxon>Agaricales</taxon>
        <taxon>Marasmiineae</taxon>
        <taxon>Mycenaceae</taxon>
        <taxon>Mycena</taxon>
    </lineage>
</organism>
<evidence type="ECO:0000313" key="3">
    <source>
        <dbReference type="Proteomes" id="UP001215598"/>
    </source>
</evidence>
<protein>
    <recommendedName>
        <fullName evidence="1">CxC2-like cysteine cluster KDZ transposase-associated domain-containing protein</fullName>
    </recommendedName>
</protein>
<reference evidence="2" key="1">
    <citation type="submission" date="2023-03" db="EMBL/GenBank/DDBJ databases">
        <title>Massive genome expansion in bonnet fungi (Mycena s.s.) driven by repeated elements and novel gene families across ecological guilds.</title>
        <authorList>
            <consortium name="Lawrence Berkeley National Laboratory"/>
            <person name="Harder C.B."/>
            <person name="Miyauchi S."/>
            <person name="Viragh M."/>
            <person name="Kuo A."/>
            <person name="Thoen E."/>
            <person name="Andreopoulos B."/>
            <person name="Lu D."/>
            <person name="Skrede I."/>
            <person name="Drula E."/>
            <person name="Henrissat B."/>
            <person name="Morin E."/>
            <person name="Kohler A."/>
            <person name="Barry K."/>
            <person name="LaButti K."/>
            <person name="Morin E."/>
            <person name="Salamov A."/>
            <person name="Lipzen A."/>
            <person name="Mereny Z."/>
            <person name="Hegedus B."/>
            <person name="Baldrian P."/>
            <person name="Stursova M."/>
            <person name="Weitz H."/>
            <person name="Taylor A."/>
            <person name="Grigoriev I.V."/>
            <person name="Nagy L.G."/>
            <person name="Martin F."/>
            <person name="Kauserud H."/>
        </authorList>
    </citation>
    <scope>NUCLEOTIDE SEQUENCE</scope>
    <source>
        <strain evidence="2">CBHHK182m</strain>
    </source>
</reference>
<feature type="domain" description="CxC2-like cysteine cluster KDZ transposase-associated" evidence="1">
    <location>
        <begin position="12"/>
        <end position="114"/>
    </location>
</feature>